<dbReference type="Gene3D" id="1.20.1080.10">
    <property type="entry name" value="Glycerol uptake facilitator protein"/>
    <property type="match status" value="1"/>
</dbReference>
<dbReference type="EMBL" id="VEVO01000011">
    <property type="protein sequence ID" value="KAF0035195.1"/>
    <property type="molecule type" value="Genomic_DNA"/>
</dbReference>
<feature type="transmembrane region" description="Helical" evidence="11">
    <location>
        <begin position="202"/>
        <end position="224"/>
    </location>
</feature>
<keyword evidence="3" id="KW-0813">Transport</keyword>
<dbReference type="InterPro" id="IPR023271">
    <property type="entry name" value="Aquaporin-like"/>
</dbReference>
<dbReference type="AlphaFoldDB" id="A0A6A4SRK7"/>
<dbReference type="CDD" id="cd00333">
    <property type="entry name" value="MIP"/>
    <property type="match status" value="1"/>
</dbReference>
<dbReference type="SUPFAM" id="SSF81338">
    <property type="entry name" value="Aquaporin-like"/>
    <property type="match status" value="1"/>
</dbReference>
<evidence type="ECO:0000256" key="8">
    <source>
        <dbReference type="ARBA" id="ARBA00049405"/>
    </source>
</evidence>
<comment type="subcellular location">
    <subcellularLocation>
        <location evidence="1">Membrane</location>
        <topology evidence="1">Multi-pass membrane protein</topology>
    </subcellularLocation>
</comment>
<dbReference type="PRINTS" id="PR02019">
    <property type="entry name" value="AQUAPORIN7"/>
</dbReference>
<evidence type="ECO:0000256" key="5">
    <source>
        <dbReference type="ARBA" id="ARBA00022989"/>
    </source>
</evidence>
<evidence type="ECO:0000256" key="2">
    <source>
        <dbReference type="ARBA" id="ARBA00006175"/>
    </source>
</evidence>
<evidence type="ECO:0000256" key="1">
    <source>
        <dbReference type="ARBA" id="ARBA00004141"/>
    </source>
</evidence>
<protein>
    <recommendedName>
        <fullName evidence="14">Aquaporin-7-like</fullName>
    </recommendedName>
</protein>
<evidence type="ECO:0000256" key="4">
    <source>
        <dbReference type="ARBA" id="ARBA00022692"/>
    </source>
</evidence>
<feature type="coiled-coil region" evidence="9">
    <location>
        <begin position="407"/>
        <end position="466"/>
    </location>
</feature>
<dbReference type="FunFam" id="1.20.1080.10:FF:000005">
    <property type="entry name" value="Aquaporin 3"/>
    <property type="match status" value="1"/>
</dbReference>
<feature type="compositionally biased region" description="Basic and acidic residues" evidence="10">
    <location>
        <begin position="620"/>
        <end position="644"/>
    </location>
</feature>
<evidence type="ECO:0000256" key="3">
    <source>
        <dbReference type="ARBA" id="ARBA00022448"/>
    </source>
</evidence>
<feature type="compositionally biased region" description="Polar residues" evidence="10">
    <location>
        <begin position="719"/>
        <end position="735"/>
    </location>
</feature>
<dbReference type="Proteomes" id="UP000438429">
    <property type="component" value="Unassembled WGS sequence"/>
</dbReference>
<comment type="similarity">
    <text evidence="2">Belongs to the MIP/aquaporin (TC 1.A.8) family.</text>
</comment>
<evidence type="ECO:0000313" key="13">
    <source>
        <dbReference type="Proteomes" id="UP000438429"/>
    </source>
</evidence>
<dbReference type="PANTHER" id="PTHR43829">
    <property type="entry name" value="AQUAPORIN OR AQUAGLYCEROPORIN RELATED"/>
    <property type="match status" value="1"/>
</dbReference>
<keyword evidence="4 11" id="KW-0812">Transmembrane</keyword>
<sequence length="900" mass="98609">MKDLVNSVELGVSQRKGERVTRPKVWLKNEFVRVGLAEYLCTYVMMVFGLGSVAQVVTGQGEFGQYISINLGFALGVTMGVHVGGKVSGAHMNAAVSITMCTFGRLAWKMLPVYIFAQLLGSFLAAGTIYAVYYEAIHDYCGGNLTVTGDRATAGIFATYPAPYLSLPAGFFDQVFGTAMLLMCLMALSDQKNKPAAAGSEPVAVGLLVLLIGISLGSNSGYAINPNRDIAPRVFTAIAGWGADVFRSGNGWWWVPLVAPPIGGILGAGMYRALVELHHPPVYEQVSDEEQPLVFVPGVDGEGIAQTPFKPGPGATGTFNQRGTRMRGAARRSSNCKNEATLKKGGKKLCHSQSDRSYTREKVSACQSAAVLTESAPSLASDTFPPPSQVICEASRARVPVCLKDLCSEDKRRIANLIEELARVSEQKEESTQRLKDGQEHFERKIQQLEQQNQIIAHERESLQLQYRECQELLGLYQKYLSQQQAKLNESIAQLSQAPAHNKVLSSDATPSRTSTGRANGLLFDGSYLSLAAIPAPQPQVHTSGDGGRGAVVAAAAAAQTSSNPASLTSASDLSPNDGPIKEHRIHKKDCREPHMESHCSRCEHCHGSGQDSSYGTQQRRSDYNSRLENGHHDTSKPHDFERLQRGTAMGSEANGALTRPMLGHEDWEEKRHQLLLQKMQLEMERERLQARLEEQEERLNRQNQQLCQSRLDYSRFQQASQAELSRSNTRTGDSQLDGPSCQNLPSSVCGNADVHPAEQKLREKGSHPAPAPVDNSVQTYVVFDERYINGRNGSPCSEENFFKTALSLQLQMNKMLRVGANGDEVLDILAPRGCSASPLFLFLSTWKRGLGSVKDMSDCSNKPLEKQRPCRQIFQFSQRRGAVEEGTQCGDEGYQTYDI</sequence>
<comment type="caution">
    <text evidence="12">The sequence shown here is derived from an EMBL/GenBank/DDBJ whole genome shotgun (WGS) entry which is preliminary data.</text>
</comment>
<feature type="coiled-coil region" evidence="9">
    <location>
        <begin position="665"/>
        <end position="710"/>
    </location>
</feature>
<name>A0A6A4SRK7_SCOMX</name>
<keyword evidence="9" id="KW-0175">Coiled coil</keyword>
<dbReference type="InterPro" id="IPR000425">
    <property type="entry name" value="MIP"/>
</dbReference>
<feature type="transmembrane region" description="Helical" evidence="11">
    <location>
        <begin position="113"/>
        <end position="133"/>
    </location>
</feature>
<dbReference type="NCBIfam" id="TIGR00861">
    <property type="entry name" value="MIP"/>
    <property type="match status" value="1"/>
</dbReference>
<feature type="compositionally biased region" description="Polar residues" evidence="10">
    <location>
        <begin position="741"/>
        <end position="750"/>
    </location>
</feature>
<evidence type="ECO:0000256" key="10">
    <source>
        <dbReference type="SAM" id="MobiDB-lite"/>
    </source>
</evidence>
<dbReference type="PANTHER" id="PTHR43829:SF15">
    <property type="entry name" value="AQUAPORIN-7"/>
    <property type="match status" value="1"/>
</dbReference>
<feature type="region of interest" description="Disordered" evidence="10">
    <location>
        <begin position="561"/>
        <end position="583"/>
    </location>
</feature>
<keyword evidence="5 11" id="KW-1133">Transmembrane helix</keyword>
<feature type="region of interest" description="Disordered" evidence="10">
    <location>
        <begin position="719"/>
        <end position="750"/>
    </location>
</feature>
<dbReference type="InterPro" id="IPR050363">
    <property type="entry name" value="MIP/Aquaporin"/>
</dbReference>
<evidence type="ECO:0000313" key="12">
    <source>
        <dbReference type="EMBL" id="KAF0035195.1"/>
    </source>
</evidence>
<dbReference type="Pfam" id="PF00230">
    <property type="entry name" value="MIP"/>
    <property type="match status" value="1"/>
</dbReference>
<reference evidence="12 13" key="1">
    <citation type="submission" date="2019-06" db="EMBL/GenBank/DDBJ databases">
        <title>Draft genomes of female and male turbot (Scophthalmus maximus).</title>
        <authorList>
            <person name="Xu H."/>
            <person name="Xu X.-W."/>
            <person name="Shao C."/>
            <person name="Chen S."/>
        </authorList>
    </citation>
    <scope>NUCLEOTIDE SEQUENCE [LARGE SCALE GENOMIC DNA]</scope>
    <source>
        <strain evidence="12">Ysfricsl-2016a</strain>
        <tissue evidence="12">Blood</tissue>
    </source>
</reference>
<proteinExistence type="inferred from homology"/>
<feature type="compositionally biased region" description="Polar residues" evidence="10">
    <location>
        <begin position="561"/>
        <end position="575"/>
    </location>
</feature>
<dbReference type="PRINTS" id="PR00783">
    <property type="entry name" value="MINTRINSICP"/>
</dbReference>
<dbReference type="GO" id="GO:0015204">
    <property type="term" value="F:urea transmembrane transporter activity"/>
    <property type="evidence" value="ECO:0007669"/>
    <property type="project" value="TreeGrafter"/>
</dbReference>
<keyword evidence="6 11" id="KW-0472">Membrane</keyword>
<feature type="transmembrane region" description="Helical" evidence="11">
    <location>
        <begin position="171"/>
        <end position="190"/>
    </location>
</feature>
<dbReference type="InterPro" id="IPR032736">
    <property type="entry name" value="Hinderin"/>
</dbReference>
<organism evidence="12 13">
    <name type="scientific">Scophthalmus maximus</name>
    <name type="common">Turbot</name>
    <name type="synonym">Psetta maxima</name>
    <dbReference type="NCBI Taxonomy" id="52904"/>
    <lineage>
        <taxon>Eukaryota</taxon>
        <taxon>Metazoa</taxon>
        <taxon>Chordata</taxon>
        <taxon>Craniata</taxon>
        <taxon>Vertebrata</taxon>
        <taxon>Euteleostomi</taxon>
        <taxon>Actinopterygii</taxon>
        <taxon>Neopterygii</taxon>
        <taxon>Teleostei</taxon>
        <taxon>Neoteleostei</taxon>
        <taxon>Acanthomorphata</taxon>
        <taxon>Carangaria</taxon>
        <taxon>Pleuronectiformes</taxon>
        <taxon>Pleuronectoidei</taxon>
        <taxon>Scophthalmidae</taxon>
        <taxon>Scophthalmus</taxon>
    </lineage>
</organism>
<evidence type="ECO:0000256" key="7">
    <source>
        <dbReference type="ARBA" id="ARBA00034651"/>
    </source>
</evidence>
<accession>A0A6A4SRK7</accession>
<evidence type="ECO:0008006" key="14">
    <source>
        <dbReference type="Google" id="ProtNLM"/>
    </source>
</evidence>
<feature type="transmembrane region" description="Helical" evidence="11">
    <location>
        <begin position="36"/>
        <end position="57"/>
    </location>
</feature>
<evidence type="ECO:0000256" key="11">
    <source>
        <dbReference type="SAM" id="Phobius"/>
    </source>
</evidence>
<feature type="region of interest" description="Disordered" evidence="10">
    <location>
        <begin position="600"/>
        <end position="644"/>
    </location>
</feature>
<dbReference type="GO" id="GO:0016323">
    <property type="term" value="C:basolateral plasma membrane"/>
    <property type="evidence" value="ECO:0007669"/>
    <property type="project" value="TreeGrafter"/>
</dbReference>
<comment type="catalytic activity">
    <reaction evidence="7">
        <text>H2O(in) = H2O(out)</text>
        <dbReference type="Rhea" id="RHEA:29667"/>
        <dbReference type="ChEBI" id="CHEBI:15377"/>
    </reaction>
</comment>
<dbReference type="GO" id="GO:0015254">
    <property type="term" value="F:glycerol channel activity"/>
    <property type="evidence" value="ECO:0007669"/>
    <property type="project" value="TreeGrafter"/>
</dbReference>
<feature type="transmembrane region" description="Helical" evidence="11">
    <location>
        <begin position="63"/>
        <end position="83"/>
    </location>
</feature>
<dbReference type="Pfam" id="PF15369">
    <property type="entry name" value="KIAA1328"/>
    <property type="match status" value="2"/>
</dbReference>
<dbReference type="GO" id="GO:0015250">
    <property type="term" value="F:water channel activity"/>
    <property type="evidence" value="ECO:0007669"/>
    <property type="project" value="TreeGrafter"/>
</dbReference>
<gene>
    <name evidence="12" type="ORF">F2P81_012953</name>
</gene>
<evidence type="ECO:0000256" key="6">
    <source>
        <dbReference type="ARBA" id="ARBA00023136"/>
    </source>
</evidence>
<comment type="catalytic activity">
    <reaction evidence="8">
        <text>glycerol(in) = glycerol(out)</text>
        <dbReference type="Rhea" id="RHEA:29675"/>
        <dbReference type="ChEBI" id="CHEBI:17754"/>
    </reaction>
</comment>
<feature type="compositionally biased region" description="Polar residues" evidence="10">
    <location>
        <begin position="610"/>
        <end position="619"/>
    </location>
</feature>
<evidence type="ECO:0000256" key="9">
    <source>
        <dbReference type="SAM" id="Coils"/>
    </source>
</evidence>